<dbReference type="AlphaFoldDB" id="A0AA38MMH7"/>
<organism evidence="2 3">
    <name type="scientific">Zophobas morio</name>
    <dbReference type="NCBI Taxonomy" id="2755281"/>
    <lineage>
        <taxon>Eukaryota</taxon>
        <taxon>Metazoa</taxon>
        <taxon>Ecdysozoa</taxon>
        <taxon>Arthropoda</taxon>
        <taxon>Hexapoda</taxon>
        <taxon>Insecta</taxon>
        <taxon>Pterygota</taxon>
        <taxon>Neoptera</taxon>
        <taxon>Endopterygota</taxon>
        <taxon>Coleoptera</taxon>
        <taxon>Polyphaga</taxon>
        <taxon>Cucujiformia</taxon>
        <taxon>Tenebrionidae</taxon>
        <taxon>Zophobas</taxon>
    </lineage>
</organism>
<evidence type="ECO:0000259" key="1">
    <source>
        <dbReference type="PROSITE" id="PS50181"/>
    </source>
</evidence>
<gene>
    <name evidence="2" type="ORF">Zmor_005463</name>
</gene>
<feature type="domain" description="F-box" evidence="1">
    <location>
        <begin position="1"/>
        <end position="47"/>
    </location>
</feature>
<comment type="caution">
    <text evidence="2">The sequence shown here is derived from an EMBL/GenBank/DDBJ whole genome shotgun (WGS) entry which is preliminary data.</text>
</comment>
<dbReference type="PANTHER" id="PTHR20933">
    <property type="entry name" value="F-BOX ONLY PROTEIN 33"/>
    <property type="match status" value="1"/>
</dbReference>
<dbReference type="InterPro" id="IPR032675">
    <property type="entry name" value="LRR_dom_sf"/>
</dbReference>
<reference evidence="2" key="1">
    <citation type="journal article" date="2023" name="G3 (Bethesda)">
        <title>Whole genome assemblies of Zophobas morio and Tenebrio molitor.</title>
        <authorList>
            <person name="Kaur S."/>
            <person name="Stinson S.A."/>
            <person name="diCenzo G.C."/>
        </authorList>
    </citation>
    <scope>NUCLEOTIDE SEQUENCE</scope>
    <source>
        <strain evidence="2">QUZm001</strain>
    </source>
</reference>
<dbReference type="SMART" id="SM00256">
    <property type="entry name" value="FBOX"/>
    <property type="match status" value="1"/>
</dbReference>
<protein>
    <recommendedName>
        <fullName evidence="1">F-box domain-containing protein</fullName>
    </recommendedName>
</protein>
<dbReference type="Pfam" id="PF12937">
    <property type="entry name" value="F-box-like"/>
    <property type="match status" value="1"/>
</dbReference>
<dbReference type="InterPro" id="IPR036047">
    <property type="entry name" value="F-box-like_dom_sf"/>
</dbReference>
<sequence>MGDWESLPMELLAHLYSYLSRRDRLSCSLVCSSWRDGLDHVMLWKTMIVHIDTDLMEPSTVLLLRDYCKHIKNLEFGWAVPHRNHKWTPAKYKELTKRAVRFFLILYDNFTQITCLRIFNWFDFISFQKVTYHLSRFLKNQVNLKKIIFDNISMHSANYMKLLTSCLGSRSSIINLDIRSCYYCQSSFDSIYFRSCIEQLSYLKTFKLDYFILSCQLIDSILTSRNRYLENLEIILKETSWNDHIIDDEQWCLLCSACPNLKVTLIIRNVYHYGELRLYLKQSIPIVSLSLVLPRVLDKGGRCNFRKTLNLLVTNYHRTLETMDLHIKNEAEILDDILLMTIRRCSKLKSLVFNGYLENPNVLRNMFNDITYFCMVPNGHAEKHLIFNKIVDEEVNDMKHKRVQLTMLKRNHSIICSLLVLN</sequence>
<dbReference type="GO" id="GO:0031398">
    <property type="term" value="P:positive regulation of protein ubiquitination"/>
    <property type="evidence" value="ECO:0007669"/>
    <property type="project" value="TreeGrafter"/>
</dbReference>
<dbReference type="EMBL" id="JALNTZ010000002">
    <property type="protein sequence ID" value="KAJ3661042.1"/>
    <property type="molecule type" value="Genomic_DNA"/>
</dbReference>
<name>A0AA38MMH7_9CUCU</name>
<dbReference type="SUPFAM" id="SSF81383">
    <property type="entry name" value="F-box domain"/>
    <property type="match status" value="1"/>
</dbReference>
<evidence type="ECO:0000313" key="2">
    <source>
        <dbReference type="EMBL" id="KAJ3661042.1"/>
    </source>
</evidence>
<accession>A0AA38MMH7</accession>
<dbReference type="Gene3D" id="3.80.10.10">
    <property type="entry name" value="Ribonuclease Inhibitor"/>
    <property type="match status" value="1"/>
</dbReference>
<dbReference type="PANTHER" id="PTHR20933:SF3">
    <property type="entry name" value="F-BOX ONLY PROTEIN 33"/>
    <property type="match status" value="1"/>
</dbReference>
<dbReference type="Proteomes" id="UP001168821">
    <property type="component" value="Unassembled WGS sequence"/>
</dbReference>
<dbReference type="InterPro" id="IPR001810">
    <property type="entry name" value="F-box_dom"/>
</dbReference>
<dbReference type="Gene3D" id="1.20.1280.50">
    <property type="match status" value="1"/>
</dbReference>
<proteinExistence type="predicted"/>
<keyword evidence="3" id="KW-1185">Reference proteome</keyword>
<dbReference type="SUPFAM" id="SSF52047">
    <property type="entry name" value="RNI-like"/>
    <property type="match status" value="1"/>
</dbReference>
<evidence type="ECO:0000313" key="3">
    <source>
        <dbReference type="Proteomes" id="UP001168821"/>
    </source>
</evidence>
<dbReference type="PROSITE" id="PS50181">
    <property type="entry name" value="FBOX"/>
    <property type="match status" value="1"/>
</dbReference>